<sequence>MDYVQLSSSMGSGSTAVGPVVVQTDTTPPSMETDSGNSYSLTDLSSCRASVEEQPMSNGWSYQDELFAHLDFEPTTSGSSVDAIPVTSADNPETEVEDDNIYKYYYMLEDSHEDVLRKLEEELVREESEEQSKVQEVSAKLKELEKGAREWVHIDKLQKRKVTLSKSAQEKKAERERIARIRRELAIANREREFFCCFVCSRVFTDEEAMRQHVSEKHLAAKKNFNLKCPHCYLRFTEKRLLTKHMKFHKDASFTCEVCKFQFKEHLSLKVHMSRAHGLSLDGTEIVKKHECKCGQKFGLMEELKRHRYYCDNRESITEKRRIARQELDAMSVISSPAPSTISSCSESTSGISIGSTSGRPVKDKSCPFCFLVCASMQSRRRHIERKHPEKLGEEEVEIHSYIKVHSPALPFACPLCAKTFSNHASLSRHKKRIHENIKDFVCSTCGKSYPIPSELRKHMKRVHNILEC</sequence>
<keyword evidence="10" id="KW-0539">Nucleus</keyword>
<dbReference type="GO" id="GO:0000978">
    <property type="term" value="F:RNA polymerase II cis-regulatory region sequence-specific DNA binding"/>
    <property type="evidence" value="ECO:0007669"/>
    <property type="project" value="TreeGrafter"/>
</dbReference>
<feature type="compositionally biased region" description="Polar residues" evidence="13">
    <location>
        <begin position="1"/>
        <end position="15"/>
    </location>
</feature>
<dbReference type="GO" id="GO:0008270">
    <property type="term" value="F:zinc ion binding"/>
    <property type="evidence" value="ECO:0007669"/>
    <property type="project" value="UniProtKB-KW"/>
</dbReference>
<dbReference type="PROSITE" id="PS00028">
    <property type="entry name" value="ZINC_FINGER_C2H2_1"/>
    <property type="match status" value="5"/>
</dbReference>
<keyword evidence="12" id="KW-0175">Coiled coil</keyword>
<dbReference type="SMART" id="SM00355">
    <property type="entry name" value="ZnF_C2H2"/>
    <property type="match status" value="6"/>
</dbReference>
<feature type="compositionally biased region" description="Polar residues" evidence="13">
    <location>
        <begin position="23"/>
        <end position="39"/>
    </location>
</feature>
<keyword evidence="3" id="KW-0479">Metal-binding</keyword>
<dbReference type="SUPFAM" id="SSF57667">
    <property type="entry name" value="beta-beta-alpha zinc fingers"/>
    <property type="match status" value="2"/>
</dbReference>
<comment type="subcellular location">
    <subcellularLocation>
        <location evidence="1">Nucleus</location>
    </subcellularLocation>
</comment>
<evidence type="ECO:0000256" key="2">
    <source>
        <dbReference type="ARBA" id="ARBA00006991"/>
    </source>
</evidence>
<evidence type="ECO:0000256" key="1">
    <source>
        <dbReference type="ARBA" id="ARBA00004123"/>
    </source>
</evidence>
<keyword evidence="8" id="KW-0238">DNA-binding</keyword>
<evidence type="ECO:0000313" key="16">
    <source>
        <dbReference type="Proteomes" id="UP001176961"/>
    </source>
</evidence>
<dbReference type="AlphaFoldDB" id="A0AA36M187"/>
<dbReference type="PANTHER" id="PTHR24393">
    <property type="entry name" value="ZINC FINGER PROTEIN"/>
    <property type="match status" value="1"/>
</dbReference>
<evidence type="ECO:0000256" key="12">
    <source>
        <dbReference type="SAM" id="Coils"/>
    </source>
</evidence>
<evidence type="ECO:0000259" key="14">
    <source>
        <dbReference type="PROSITE" id="PS50157"/>
    </source>
</evidence>
<reference evidence="15" key="1">
    <citation type="submission" date="2023-07" db="EMBL/GenBank/DDBJ databases">
        <authorList>
            <consortium name="CYATHOMIX"/>
        </authorList>
    </citation>
    <scope>NUCLEOTIDE SEQUENCE</scope>
    <source>
        <strain evidence="15">N/A</strain>
    </source>
</reference>
<feature type="domain" description="C2H2-type" evidence="14">
    <location>
        <begin position="227"/>
        <end position="249"/>
    </location>
</feature>
<dbReference type="Proteomes" id="UP001176961">
    <property type="component" value="Unassembled WGS sequence"/>
</dbReference>
<gene>
    <name evidence="15" type="ORF">CYNAS_LOCUS6394</name>
</gene>
<organism evidence="15 16">
    <name type="scientific">Cylicocyclus nassatus</name>
    <name type="common">Nematode worm</name>
    <dbReference type="NCBI Taxonomy" id="53992"/>
    <lineage>
        <taxon>Eukaryota</taxon>
        <taxon>Metazoa</taxon>
        <taxon>Ecdysozoa</taxon>
        <taxon>Nematoda</taxon>
        <taxon>Chromadorea</taxon>
        <taxon>Rhabditida</taxon>
        <taxon>Rhabditina</taxon>
        <taxon>Rhabditomorpha</taxon>
        <taxon>Strongyloidea</taxon>
        <taxon>Strongylidae</taxon>
        <taxon>Cylicocyclus</taxon>
    </lineage>
</organism>
<protein>
    <recommendedName>
        <fullName evidence="14">C2H2-type domain-containing protein</fullName>
    </recommendedName>
</protein>
<keyword evidence="6" id="KW-0862">Zinc</keyword>
<keyword evidence="5 11" id="KW-0863">Zinc-finger</keyword>
<evidence type="ECO:0000256" key="7">
    <source>
        <dbReference type="ARBA" id="ARBA00023015"/>
    </source>
</evidence>
<evidence type="ECO:0000256" key="6">
    <source>
        <dbReference type="ARBA" id="ARBA00022833"/>
    </source>
</evidence>
<dbReference type="Pfam" id="PF13894">
    <property type="entry name" value="zf-C2H2_4"/>
    <property type="match status" value="1"/>
</dbReference>
<dbReference type="Gene3D" id="3.30.160.60">
    <property type="entry name" value="Classic Zinc Finger"/>
    <property type="match status" value="4"/>
</dbReference>
<keyword evidence="7" id="KW-0805">Transcription regulation</keyword>
<keyword evidence="16" id="KW-1185">Reference proteome</keyword>
<evidence type="ECO:0000256" key="4">
    <source>
        <dbReference type="ARBA" id="ARBA00022737"/>
    </source>
</evidence>
<dbReference type="Pfam" id="PF00096">
    <property type="entry name" value="zf-C2H2"/>
    <property type="match status" value="1"/>
</dbReference>
<feature type="domain" description="C2H2-type" evidence="14">
    <location>
        <begin position="441"/>
        <end position="464"/>
    </location>
</feature>
<dbReference type="PANTHER" id="PTHR24393:SF15">
    <property type="entry name" value="IP01243P-RELATED"/>
    <property type="match status" value="1"/>
</dbReference>
<feature type="domain" description="C2H2-type" evidence="14">
    <location>
        <begin position="412"/>
        <end position="440"/>
    </location>
</feature>
<name>A0AA36M187_CYLNA</name>
<evidence type="ECO:0000256" key="11">
    <source>
        <dbReference type="PROSITE-ProRule" id="PRU00042"/>
    </source>
</evidence>
<evidence type="ECO:0000313" key="15">
    <source>
        <dbReference type="EMBL" id="CAJ0594411.1"/>
    </source>
</evidence>
<comment type="caution">
    <text evidence="15">The sequence shown here is derived from an EMBL/GenBank/DDBJ whole genome shotgun (WGS) entry which is preliminary data.</text>
</comment>
<evidence type="ECO:0000256" key="5">
    <source>
        <dbReference type="ARBA" id="ARBA00022771"/>
    </source>
</evidence>
<evidence type="ECO:0000256" key="3">
    <source>
        <dbReference type="ARBA" id="ARBA00022723"/>
    </source>
</evidence>
<feature type="coiled-coil region" evidence="12">
    <location>
        <begin position="109"/>
        <end position="191"/>
    </location>
</feature>
<dbReference type="InterPro" id="IPR013087">
    <property type="entry name" value="Znf_C2H2_type"/>
</dbReference>
<feature type="domain" description="C2H2-type" evidence="14">
    <location>
        <begin position="195"/>
        <end position="223"/>
    </location>
</feature>
<comment type="similarity">
    <text evidence="2">Belongs to the krueppel C2H2-type zinc-finger protein family.</text>
</comment>
<accession>A0AA36M187</accession>
<dbReference type="GO" id="GO:0005634">
    <property type="term" value="C:nucleus"/>
    <property type="evidence" value="ECO:0007669"/>
    <property type="project" value="UniProtKB-SubCell"/>
</dbReference>
<proteinExistence type="inferred from homology"/>
<dbReference type="EMBL" id="CATQJL010000112">
    <property type="protein sequence ID" value="CAJ0594411.1"/>
    <property type="molecule type" value="Genomic_DNA"/>
</dbReference>
<dbReference type="InterPro" id="IPR036236">
    <property type="entry name" value="Znf_C2H2_sf"/>
</dbReference>
<dbReference type="PROSITE" id="PS50157">
    <property type="entry name" value="ZINC_FINGER_C2H2_2"/>
    <property type="match status" value="4"/>
</dbReference>
<evidence type="ECO:0000256" key="9">
    <source>
        <dbReference type="ARBA" id="ARBA00023163"/>
    </source>
</evidence>
<feature type="region of interest" description="Disordered" evidence="13">
    <location>
        <begin position="1"/>
        <end position="39"/>
    </location>
</feature>
<keyword evidence="9" id="KW-0804">Transcription</keyword>
<evidence type="ECO:0000256" key="13">
    <source>
        <dbReference type="SAM" id="MobiDB-lite"/>
    </source>
</evidence>
<evidence type="ECO:0000256" key="8">
    <source>
        <dbReference type="ARBA" id="ARBA00023125"/>
    </source>
</evidence>
<evidence type="ECO:0000256" key="10">
    <source>
        <dbReference type="ARBA" id="ARBA00023242"/>
    </source>
</evidence>
<keyword evidence="4" id="KW-0677">Repeat</keyword>
<dbReference type="GO" id="GO:0001228">
    <property type="term" value="F:DNA-binding transcription activator activity, RNA polymerase II-specific"/>
    <property type="evidence" value="ECO:0007669"/>
    <property type="project" value="TreeGrafter"/>
</dbReference>